<protein>
    <submittedName>
        <fullName evidence="1">Uncharacterized protein</fullName>
    </submittedName>
</protein>
<accession>A0ACC0GNQ0</accession>
<name>A0ACC0GNQ0_9ERIC</name>
<gene>
    <name evidence="1" type="ORF">LOK49_LG08G00565</name>
</gene>
<sequence>MSVLSSLLPFDIDLIVLCRVTDVHGDLSQIGFDLDALQRMVSGLDGKICSLEDKQDLANLGVLYLFNFVDGRKVKVPEVLQEQLKLSGKPRGYLNSSEPPSLMGLKEIVDSLVSENANRFITDGTMQEGIERLDDRPKTLMRVSVEPKKAIRKLPRVQHLYARLTGRLRSEDDE</sequence>
<evidence type="ECO:0000313" key="2">
    <source>
        <dbReference type="Proteomes" id="UP001060215"/>
    </source>
</evidence>
<reference evidence="1 2" key="1">
    <citation type="journal article" date="2022" name="Plant J.">
        <title>Chromosome-level genome of Camellia lanceoleosa provides a valuable resource for understanding genome evolution and self-incompatibility.</title>
        <authorList>
            <person name="Gong W."/>
            <person name="Xiao S."/>
            <person name="Wang L."/>
            <person name="Liao Z."/>
            <person name="Chang Y."/>
            <person name="Mo W."/>
            <person name="Hu G."/>
            <person name="Li W."/>
            <person name="Zhao G."/>
            <person name="Zhu H."/>
            <person name="Hu X."/>
            <person name="Ji K."/>
            <person name="Xiang X."/>
            <person name="Song Q."/>
            <person name="Yuan D."/>
            <person name="Jin S."/>
            <person name="Zhang L."/>
        </authorList>
    </citation>
    <scope>NUCLEOTIDE SEQUENCE [LARGE SCALE GENOMIC DNA]</scope>
    <source>
        <strain evidence="1">SQ_2022a</strain>
    </source>
</reference>
<evidence type="ECO:0000313" key="1">
    <source>
        <dbReference type="EMBL" id="KAI8002770.1"/>
    </source>
</evidence>
<dbReference type="EMBL" id="CM045766">
    <property type="protein sequence ID" value="KAI8002770.1"/>
    <property type="molecule type" value="Genomic_DNA"/>
</dbReference>
<proteinExistence type="predicted"/>
<dbReference type="Proteomes" id="UP001060215">
    <property type="component" value="Chromosome 9"/>
</dbReference>
<comment type="caution">
    <text evidence="1">The sequence shown here is derived from an EMBL/GenBank/DDBJ whole genome shotgun (WGS) entry which is preliminary data.</text>
</comment>
<organism evidence="1 2">
    <name type="scientific">Camellia lanceoleosa</name>
    <dbReference type="NCBI Taxonomy" id="1840588"/>
    <lineage>
        <taxon>Eukaryota</taxon>
        <taxon>Viridiplantae</taxon>
        <taxon>Streptophyta</taxon>
        <taxon>Embryophyta</taxon>
        <taxon>Tracheophyta</taxon>
        <taxon>Spermatophyta</taxon>
        <taxon>Magnoliopsida</taxon>
        <taxon>eudicotyledons</taxon>
        <taxon>Gunneridae</taxon>
        <taxon>Pentapetalae</taxon>
        <taxon>asterids</taxon>
        <taxon>Ericales</taxon>
        <taxon>Theaceae</taxon>
        <taxon>Camellia</taxon>
    </lineage>
</organism>
<keyword evidence="2" id="KW-1185">Reference proteome</keyword>